<proteinExistence type="predicted"/>
<feature type="chain" id="PRO_5034979205" description="Lipoprotein" evidence="1">
    <location>
        <begin position="21"/>
        <end position="141"/>
    </location>
</feature>
<evidence type="ECO:0008006" key="6">
    <source>
        <dbReference type="Google" id="ProtNLM"/>
    </source>
</evidence>
<dbReference type="EMBL" id="CP007511">
    <property type="protein sequence ID" value="AJE13589.1"/>
    <property type="molecule type" value="Genomic_DNA"/>
</dbReference>
<protein>
    <recommendedName>
        <fullName evidence="6">Lipoprotein</fullName>
    </recommendedName>
</protein>
<dbReference type="Proteomes" id="UP000182276">
    <property type="component" value="Unassembled WGS sequence"/>
</dbReference>
<dbReference type="RefSeq" id="WP_041109274.1">
    <property type="nucleotide sequence ID" value="NZ_CP007511.1"/>
</dbReference>
<sequence length="141" mass="15636">MRSPLATLAACTVLSLTGCAGPLPQPDPGMAWVDLQGQVTDIFMSDRLDGKRTPDGRYFQVPPGAHELEARYDFEVTGGGGGWGLDSDMQTIRCTLWVRYEHFEAGQRYRLQARSLGFTPQGWLYDATGKVLAEADFRHCH</sequence>
<dbReference type="GeneID" id="77258402"/>
<dbReference type="AlphaFoldDB" id="A0A8D3XYE3"/>
<dbReference type="EMBL" id="FNHO01000001">
    <property type="protein sequence ID" value="SDL92083.1"/>
    <property type="molecule type" value="Genomic_DNA"/>
</dbReference>
<dbReference type="KEGG" id="pbm:CL52_00460"/>
<dbReference type="Proteomes" id="UP000031271">
    <property type="component" value="Chromosome"/>
</dbReference>
<dbReference type="PROSITE" id="PS51257">
    <property type="entry name" value="PROKAR_LIPOPROTEIN"/>
    <property type="match status" value="1"/>
</dbReference>
<evidence type="ECO:0000313" key="2">
    <source>
        <dbReference type="EMBL" id="AJE13589.1"/>
    </source>
</evidence>
<accession>A0A8D3XYE3</accession>
<evidence type="ECO:0000313" key="4">
    <source>
        <dbReference type="Proteomes" id="UP000031271"/>
    </source>
</evidence>
<reference evidence="2 4" key="3">
    <citation type="journal article" name="Genome Announc.">
        <title>Complete Genome Sequence of Pseudomonas balearica DSM 6083T.</title>
        <authorList>
            <person name="Bennasar-Figueras A."/>
            <person name="Salva-Serra F."/>
            <person name="Jaen-Luchoro D."/>
            <person name="Segui C."/>
            <person name="Aliaga F."/>
            <person name="Busquets A."/>
            <person name="Gomila M."/>
            <person name="Moore E.R."/>
            <person name="Lalucat J."/>
        </authorList>
    </citation>
    <scope>NUCLEOTIDE SEQUENCE [LARGE SCALE GENOMIC DNA]</scope>
    <source>
        <strain evidence="4">DSM 6083</strain>
        <strain evidence="2">DSM6083</strain>
    </source>
</reference>
<reference evidence="4" key="1">
    <citation type="submission" date="2014-03" db="EMBL/GenBank/DDBJ databases">
        <title>Complete genome of Pseudomonas balearica DSM 6083T, a sewage water isolate from an enrichment with 2-methylnaphthalene.</title>
        <authorList>
            <person name="Salva-Serra F."/>
            <person name="Jaen-Luchoro D."/>
            <person name="Busquets A."/>
            <person name="Pena A."/>
            <person name="Gomila M."/>
            <person name="Bosch R."/>
            <person name="Nogales B."/>
            <person name="Garcia-Valdes E."/>
            <person name="Lalucat J."/>
            <person name="Bennasar A."/>
        </authorList>
    </citation>
    <scope>NUCLEOTIDE SEQUENCE [LARGE SCALE GENOMIC DNA]</scope>
    <source>
        <strain evidence="4">DSM 6083</strain>
    </source>
</reference>
<reference evidence="3 5" key="2">
    <citation type="submission" date="2016-10" db="EMBL/GenBank/DDBJ databases">
        <authorList>
            <person name="Varghese N."/>
            <person name="Submissions S."/>
        </authorList>
    </citation>
    <scope>NUCLEOTIDE SEQUENCE [LARGE SCALE GENOMIC DNA]</scope>
    <source>
        <strain evidence="3 5">DSM 6083</strain>
    </source>
</reference>
<gene>
    <name evidence="2" type="ORF">CL52_00460</name>
    <name evidence="3" type="ORF">SAMN05660875_10191</name>
</gene>
<keyword evidence="1" id="KW-0732">Signal</keyword>
<evidence type="ECO:0000313" key="3">
    <source>
        <dbReference type="EMBL" id="SDL92083.1"/>
    </source>
</evidence>
<organism evidence="2 4">
    <name type="scientific">Stutzerimonas balearica DSM 6083</name>
    <dbReference type="NCBI Taxonomy" id="1123016"/>
    <lineage>
        <taxon>Bacteria</taxon>
        <taxon>Pseudomonadati</taxon>
        <taxon>Pseudomonadota</taxon>
        <taxon>Gammaproteobacteria</taxon>
        <taxon>Pseudomonadales</taxon>
        <taxon>Pseudomonadaceae</taxon>
        <taxon>Stutzerimonas</taxon>
    </lineage>
</organism>
<feature type="signal peptide" evidence="1">
    <location>
        <begin position="1"/>
        <end position="20"/>
    </location>
</feature>
<evidence type="ECO:0000256" key="1">
    <source>
        <dbReference type="SAM" id="SignalP"/>
    </source>
</evidence>
<keyword evidence="5" id="KW-1185">Reference proteome</keyword>
<name>A0A8D3XYE3_9GAMM</name>
<evidence type="ECO:0000313" key="5">
    <source>
        <dbReference type="Proteomes" id="UP000182276"/>
    </source>
</evidence>